<dbReference type="AlphaFoldDB" id="A0A9C7GDW0"/>
<keyword evidence="5" id="KW-1185">Reference proteome</keyword>
<dbReference type="InterPro" id="IPR041916">
    <property type="entry name" value="Anti_sigma_zinc_sf"/>
</dbReference>
<dbReference type="Gene3D" id="1.10.10.1320">
    <property type="entry name" value="Anti-sigma factor, zinc-finger domain"/>
    <property type="match status" value="1"/>
</dbReference>
<comment type="similarity">
    <text evidence="1">Belongs to the zinc-associated anti-sigma factor (ZAS) superfamily. Anti-sigma-W factor family.</text>
</comment>
<gene>
    <name evidence="4" type="primary">rsiW</name>
    <name evidence="4" type="ORF">NEOCIP111885_04035</name>
</gene>
<evidence type="ECO:0000256" key="1">
    <source>
        <dbReference type="ARBA" id="ARBA00024353"/>
    </source>
</evidence>
<proteinExistence type="inferred from homology"/>
<comment type="caution">
    <text evidence="4">The sequence shown here is derived from an EMBL/GenBank/DDBJ whole genome shotgun (WGS) entry which is preliminary data.</text>
</comment>
<evidence type="ECO:0000259" key="3">
    <source>
        <dbReference type="Pfam" id="PF13490"/>
    </source>
</evidence>
<feature type="domain" description="Putative zinc-finger" evidence="3">
    <location>
        <begin position="7"/>
        <end position="38"/>
    </location>
</feature>
<evidence type="ECO:0000313" key="4">
    <source>
        <dbReference type="EMBL" id="CAG9610280.1"/>
    </source>
</evidence>
<evidence type="ECO:0000313" key="5">
    <source>
        <dbReference type="Proteomes" id="UP000789845"/>
    </source>
</evidence>
<dbReference type="EMBL" id="CAKJTG010000032">
    <property type="protein sequence ID" value="CAG9610280.1"/>
    <property type="molecule type" value="Genomic_DNA"/>
</dbReference>
<reference evidence="4" key="1">
    <citation type="submission" date="2021-10" db="EMBL/GenBank/DDBJ databases">
        <authorList>
            <person name="Criscuolo A."/>
        </authorList>
    </citation>
    <scope>NUCLEOTIDE SEQUENCE</scope>
    <source>
        <strain evidence="4">CIP111885</strain>
    </source>
</reference>
<dbReference type="Pfam" id="PF13490">
    <property type="entry name" value="zf-HC2"/>
    <property type="match status" value="1"/>
</dbReference>
<protein>
    <recommendedName>
        <fullName evidence="2">Anti-sigma-W factor RsiW</fullName>
    </recommendedName>
</protein>
<evidence type="ECO:0000256" key="2">
    <source>
        <dbReference type="ARBA" id="ARBA00024438"/>
    </source>
</evidence>
<name>A0A9C7GDW0_9BACI</name>
<sequence>MNCPDIYTDYMHDYLDEEITPDNETKLREHLLICADCQSHFQELKKTIALVQSTSHIQAPVNFTSAVMARLPNEKKQVGLKRWFRRHPMVTAASLFLTLMVGSLITGWNEDQEFSVSKNPNLIIENNTVIVPEGKTVNGDIVVKNGDLKIEGQVDGNVTVINGDINGEKYLASAGQVTGEIEEINQLFDWLWYHMKKITKDTVNIVK</sequence>
<organism evidence="4 5">
    <name type="scientific">Pseudoneobacillus rhizosphaerae</name>
    <dbReference type="NCBI Taxonomy" id="2880968"/>
    <lineage>
        <taxon>Bacteria</taxon>
        <taxon>Bacillati</taxon>
        <taxon>Bacillota</taxon>
        <taxon>Bacilli</taxon>
        <taxon>Bacillales</taxon>
        <taxon>Bacillaceae</taxon>
        <taxon>Pseudoneobacillus</taxon>
    </lineage>
</organism>
<dbReference type="RefSeq" id="WP_230498541.1">
    <property type="nucleotide sequence ID" value="NZ_CAKJTG010000032.1"/>
</dbReference>
<dbReference type="InterPro" id="IPR027383">
    <property type="entry name" value="Znf_put"/>
</dbReference>
<dbReference type="Proteomes" id="UP000789845">
    <property type="component" value="Unassembled WGS sequence"/>
</dbReference>
<accession>A0A9C7GDW0</accession>